<protein>
    <submittedName>
        <fullName evidence="1">Uncharacterized protein</fullName>
    </submittedName>
</protein>
<evidence type="ECO:0000313" key="1">
    <source>
        <dbReference type="EMBL" id="GKV01777.1"/>
    </source>
</evidence>
<dbReference type="Proteomes" id="UP001054252">
    <property type="component" value="Unassembled WGS sequence"/>
</dbReference>
<organism evidence="1 2">
    <name type="scientific">Rubroshorea leprosula</name>
    <dbReference type="NCBI Taxonomy" id="152421"/>
    <lineage>
        <taxon>Eukaryota</taxon>
        <taxon>Viridiplantae</taxon>
        <taxon>Streptophyta</taxon>
        <taxon>Embryophyta</taxon>
        <taxon>Tracheophyta</taxon>
        <taxon>Spermatophyta</taxon>
        <taxon>Magnoliopsida</taxon>
        <taxon>eudicotyledons</taxon>
        <taxon>Gunneridae</taxon>
        <taxon>Pentapetalae</taxon>
        <taxon>rosids</taxon>
        <taxon>malvids</taxon>
        <taxon>Malvales</taxon>
        <taxon>Dipterocarpaceae</taxon>
        <taxon>Rubroshorea</taxon>
    </lineage>
</organism>
<proteinExistence type="predicted"/>
<comment type="caution">
    <text evidence="1">The sequence shown here is derived from an EMBL/GenBank/DDBJ whole genome shotgun (WGS) entry which is preliminary data.</text>
</comment>
<dbReference type="EMBL" id="BPVZ01000017">
    <property type="protein sequence ID" value="GKV01777.1"/>
    <property type="molecule type" value="Genomic_DNA"/>
</dbReference>
<sequence length="50" mass="5509">MLARSSSACQKISVLECSITRVFGLSSRYYGFEEAKSRMGKNEGSDELEG</sequence>
<evidence type="ECO:0000313" key="2">
    <source>
        <dbReference type="Proteomes" id="UP001054252"/>
    </source>
</evidence>
<keyword evidence="2" id="KW-1185">Reference proteome</keyword>
<accession>A0AAV5IIK1</accession>
<reference evidence="1 2" key="1">
    <citation type="journal article" date="2021" name="Commun. Biol.">
        <title>The genome of Shorea leprosula (Dipterocarpaceae) highlights the ecological relevance of drought in aseasonal tropical rainforests.</title>
        <authorList>
            <person name="Ng K.K.S."/>
            <person name="Kobayashi M.J."/>
            <person name="Fawcett J.A."/>
            <person name="Hatakeyama M."/>
            <person name="Paape T."/>
            <person name="Ng C.H."/>
            <person name="Ang C.C."/>
            <person name="Tnah L.H."/>
            <person name="Lee C.T."/>
            <person name="Nishiyama T."/>
            <person name="Sese J."/>
            <person name="O'Brien M.J."/>
            <person name="Copetti D."/>
            <person name="Mohd Noor M.I."/>
            <person name="Ong R.C."/>
            <person name="Putra M."/>
            <person name="Sireger I.Z."/>
            <person name="Indrioko S."/>
            <person name="Kosugi Y."/>
            <person name="Izuno A."/>
            <person name="Isagi Y."/>
            <person name="Lee S.L."/>
            <person name="Shimizu K.K."/>
        </authorList>
    </citation>
    <scope>NUCLEOTIDE SEQUENCE [LARGE SCALE GENOMIC DNA]</scope>
    <source>
        <strain evidence="1">214</strain>
    </source>
</reference>
<dbReference type="AlphaFoldDB" id="A0AAV5IIK1"/>
<gene>
    <name evidence="1" type="ORF">SLEP1_g14306</name>
</gene>
<name>A0AAV5IIK1_9ROSI</name>